<dbReference type="AlphaFoldDB" id="A0A432ZZU3"/>
<keyword evidence="5" id="KW-0472">Membrane</keyword>
<dbReference type="GO" id="GO:0016020">
    <property type="term" value="C:membrane"/>
    <property type="evidence" value="ECO:0007669"/>
    <property type="project" value="UniProtKB-SubCell"/>
</dbReference>
<comment type="caution">
    <text evidence="7">The sequence shown here is derived from an EMBL/GenBank/DDBJ whole genome shotgun (WGS) entry which is preliminary data.</text>
</comment>
<feature type="domain" description="Protein root UVB sensitive/RUS" evidence="6">
    <location>
        <begin position="1"/>
        <end position="51"/>
    </location>
</feature>
<evidence type="ECO:0000256" key="2">
    <source>
        <dbReference type="ARBA" id="ARBA00007558"/>
    </source>
</evidence>
<evidence type="ECO:0000313" key="8">
    <source>
        <dbReference type="Proteomes" id="UP000268093"/>
    </source>
</evidence>
<gene>
    <name evidence="7" type="ORF">BC936DRAFT_143099</name>
</gene>
<evidence type="ECO:0000313" key="7">
    <source>
        <dbReference type="EMBL" id="RUO95845.1"/>
    </source>
</evidence>
<evidence type="ECO:0000256" key="4">
    <source>
        <dbReference type="ARBA" id="ARBA00022989"/>
    </source>
</evidence>
<keyword evidence="8" id="KW-1185">Reference proteome</keyword>
<reference evidence="7 8" key="1">
    <citation type="journal article" date="2018" name="New Phytol.">
        <title>Phylogenomics of Endogonaceae and evolution of mycorrhizas within Mucoromycota.</title>
        <authorList>
            <person name="Chang Y."/>
            <person name="Desiro A."/>
            <person name="Na H."/>
            <person name="Sandor L."/>
            <person name="Lipzen A."/>
            <person name="Clum A."/>
            <person name="Barry K."/>
            <person name="Grigoriev I.V."/>
            <person name="Martin F.M."/>
            <person name="Stajich J.E."/>
            <person name="Smith M.E."/>
            <person name="Bonito G."/>
            <person name="Spatafora J.W."/>
        </authorList>
    </citation>
    <scope>NUCLEOTIDE SEQUENCE [LARGE SCALE GENOMIC DNA]</scope>
    <source>
        <strain evidence="7 8">GMNB39</strain>
    </source>
</reference>
<comment type="subcellular location">
    <subcellularLocation>
        <location evidence="1">Membrane</location>
    </subcellularLocation>
</comment>
<dbReference type="PANTHER" id="PTHR12770">
    <property type="entry name" value="RUS1 FAMILY PROTEIN C16ORF58"/>
    <property type="match status" value="1"/>
</dbReference>
<evidence type="ECO:0000256" key="3">
    <source>
        <dbReference type="ARBA" id="ARBA00022692"/>
    </source>
</evidence>
<evidence type="ECO:0000256" key="1">
    <source>
        <dbReference type="ARBA" id="ARBA00004370"/>
    </source>
</evidence>
<proteinExistence type="inferred from homology"/>
<dbReference type="OrthoDB" id="364779at2759"/>
<dbReference type="Pfam" id="PF04884">
    <property type="entry name" value="UVB_sens_prot"/>
    <property type="match status" value="1"/>
</dbReference>
<evidence type="ECO:0000259" key="6">
    <source>
        <dbReference type="Pfam" id="PF04884"/>
    </source>
</evidence>
<dbReference type="PANTHER" id="PTHR12770:SF31">
    <property type="entry name" value="RUS FAMILY MEMBER 1"/>
    <property type="match status" value="1"/>
</dbReference>
<dbReference type="InterPro" id="IPR006968">
    <property type="entry name" value="RUS_fam"/>
</dbReference>
<accession>A0A432ZZU3</accession>
<organism evidence="7 8">
    <name type="scientific">Jimgerdemannia flammicorona</name>
    <dbReference type="NCBI Taxonomy" id="994334"/>
    <lineage>
        <taxon>Eukaryota</taxon>
        <taxon>Fungi</taxon>
        <taxon>Fungi incertae sedis</taxon>
        <taxon>Mucoromycota</taxon>
        <taxon>Mucoromycotina</taxon>
        <taxon>Endogonomycetes</taxon>
        <taxon>Endogonales</taxon>
        <taxon>Endogonaceae</taxon>
        <taxon>Jimgerdemannia</taxon>
    </lineage>
</organism>
<dbReference type="EMBL" id="RBNI01025306">
    <property type="protein sequence ID" value="RUO95845.1"/>
    <property type="molecule type" value="Genomic_DNA"/>
</dbReference>
<keyword evidence="4" id="KW-1133">Transmembrane helix</keyword>
<dbReference type="InterPro" id="IPR054549">
    <property type="entry name" value="UVB_sens_RUS_dom"/>
</dbReference>
<keyword evidence="3" id="KW-0812">Transmembrane</keyword>
<name>A0A432ZZU3_9FUNG</name>
<sequence length="72" mass="7820">MICDIIAPTLPKPFFLPITCVGTLLRAFTGVAGGATRAALTQHFARMDNMAGGVNLESPMCRPRTQAKRRFL</sequence>
<comment type="similarity">
    <text evidence="2">Belongs to the RUS1 family.</text>
</comment>
<protein>
    <recommendedName>
        <fullName evidence="6">Protein root UVB sensitive/RUS domain-containing protein</fullName>
    </recommendedName>
</protein>
<dbReference type="Proteomes" id="UP000268093">
    <property type="component" value="Unassembled WGS sequence"/>
</dbReference>
<evidence type="ECO:0000256" key="5">
    <source>
        <dbReference type="ARBA" id="ARBA00023136"/>
    </source>
</evidence>